<proteinExistence type="predicted"/>
<dbReference type="RefSeq" id="WP_379743271.1">
    <property type="nucleotide sequence ID" value="NZ_JBHSGW010000027.1"/>
</dbReference>
<reference evidence="2" key="1">
    <citation type="journal article" date="2019" name="Int. J. Syst. Evol. Microbiol.">
        <title>The Global Catalogue of Microorganisms (GCM) 10K type strain sequencing project: providing services to taxonomists for standard genome sequencing and annotation.</title>
        <authorList>
            <consortium name="The Broad Institute Genomics Platform"/>
            <consortium name="The Broad Institute Genome Sequencing Center for Infectious Disease"/>
            <person name="Wu L."/>
            <person name="Ma J."/>
        </authorList>
    </citation>
    <scope>NUCLEOTIDE SEQUENCE [LARGE SCALE GENOMIC DNA]</scope>
    <source>
        <strain evidence="2">CCUG 50349</strain>
    </source>
</reference>
<evidence type="ECO:0000313" key="1">
    <source>
        <dbReference type="EMBL" id="MFC4740933.1"/>
    </source>
</evidence>
<dbReference type="Proteomes" id="UP001595885">
    <property type="component" value="Unassembled WGS sequence"/>
</dbReference>
<organism evidence="1 2">
    <name type="scientific">Flavobacterium ponti</name>
    <dbReference type="NCBI Taxonomy" id="665133"/>
    <lineage>
        <taxon>Bacteria</taxon>
        <taxon>Pseudomonadati</taxon>
        <taxon>Bacteroidota</taxon>
        <taxon>Flavobacteriia</taxon>
        <taxon>Flavobacteriales</taxon>
        <taxon>Flavobacteriaceae</taxon>
        <taxon>Flavobacterium</taxon>
    </lineage>
</organism>
<protein>
    <submittedName>
        <fullName evidence="1">Uncharacterized protein</fullName>
    </submittedName>
</protein>
<accession>A0ABV9P5V2</accession>
<dbReference type="EMBL" id="JBHSGW010000027">
    <property type="protein sequence ID" value="MFC4740933.1"/>
    <property type="molecule type" value="Genomic_DNA"/>
</dbReference>
<name>A0ABV9P5V2_9FLAO</name>
<gene>
    <name evidence="1" type="ORF">ACFO3U_13100</name>
</gene>
<comment type="caution">
    <text evidence="1">The sequence shown here is derived from an EMBL/GenBank/DDBJ whole genome shotgun (WGS) entry which is preliminary data.</text>
</comment>
<sequence length="180" mass="20971">MIKIITLLFLLPITVFGQLSVSLEEMKKDKNVTYDKYEQLLFEATNYIFENPVDLKSKEFVSATQIVGFWMNKDTEMGIPTFGNFFNALTNEDKQQFLYIVAMINYGLDQKINKDRILECKPIEGQKYSEQEDVREVQLEGAKIVLKYIGDKKNNVKISSQSKKYLKAYEKGNLEDVFFE</sequence>
<evidence type="ECO:0000313" key="2">
    <source>
        <dbReference type="Proteomes" id="UP001595885"/>
    </source>
</evidence>
<keyword evidence="2" id="KW-1185">Reference proteome</keyword>